<comment type="caution">
    <text evidence="2">The sequence shown here is derived from an EMBL/GenBank/DDBJ whole genome shotgun (WGS) entry which is preliminary data.</text>
</comment>
<accession>A0A7W9TMB1</accession>
<dbReference type="EMBL" id="JACHIB010000006">
    <property type="protein sequence ID" value="MBB6083274.1"/>
    <property type="molecule type" value="Genomic_DNA"/>
</dbReference>
<dbReference type="SUPFAM" id="SSF54593">
    <property type="entry name" value="Glyoxalase/Bleomycin resistance protein/Dihydroxybiphenyl dioxygenase"/>
    <property type="match status" value="1"/>
</dbReference>
<keyword evidence="2" id="KW-0560">Oxidoreductase</keyword>
<sequence length="283" mass="29676">MLATLEGLDHVVVTVRDLDAAAGQWRALGFTLSPRGTHSAHLGTGNYTLMFEDDYLELLGILQATELNAPSRDFLARRGQGLEQAAFRTRDAAAGAAALARQGIQAVGPVDFSRPVSRPDGGRAEAAFSIFNWPPDQRPADLRIFACQHHTREAVWLPELTRHANTVAGIRRVEAIAADPAAAARALGALLDAAPETTAAGARIRTGPGRADIHFMTADAFAQAYALPAGVALPAQGAAALALRVRDLEAAARCAGPAAWRTARGVALPPDLASGVLLAFEAD</sequence>
<keyword evidence="2" id="KW-0456">Lyase</keyword>
<gene>
    <name evidence="2" type="ORF">HNR28_001311</name>
</gene>
<dbReference type="PANTHER" id="PTHR40265">
    <property type="entry name" value="BLL2707 PROTEIN"/>
    <property type="match status" value="1"/>
</dbReference>
<dbReference type="Gene3D" id="3.10.180.10">
    <property type="entry name" value="2,3-Dihydroxybiphenyl 1,2-Dioxygenase, domain 1"/>
    <property type="match status" value="1"/>
</dbReference>
<dbReference type="Pfam" id="PF13468">
    <property type="entry name" value="Glyoxalase_3"/>
    <property type="match status" value="1"/>
</dbReference>
<dbReference type="RefSeq" id="WP_043684119.1">
    <property type="nucleotide sequence ID" value="NZ_JACHIB010000006.1"/>
</dbReference>
<dbReference type="PANTHER" id="PTHR40265:SF1">
    <property type="entry name" value="GLYOXALASE-LIKE DOMAIN-CONTAINING PROTEIN"/>
    <property type="match status" value="1"/>
</dbReference>
<dbReference type="InterPro" id="IPR037523">
    <property type="entry name" value="VOC_core"/>
</dbReference>
<dbReference type="InterPro" id="IPR029068">
    <property type="entry name" value="Glyas_Bleomycin-R_OHBP_Dase"/>
</dbReference>
<name>A0A7W9TMB1_CASDE</name>
<dbReference type="GO" id="GO:0016829">
    <property type="term" value="F:lyase activity"/>
    <property type="evidence" value="ECO:0007669"/>
    <property type="project" value="UniProtKB-KW"/>
</dbReference>
<evidence type="ECO:0000259" key="1">
    <source>
        <dbReference type="PROSITE" id="PS51819"/>
    </source>
</evidence>
<keyword evidence="2" id="KW-0223">Dioxygenase</keyword>
<dbReference type="InterPro" id="IPR025870">
    <property type="entry name" value="Glyoxalase-like_dom"/>
</dbReference>
<proteinExistence type="predicted"/>
<evidence type="ECO:0000313" key="2">
    <source>
        <dbReference type="EMBL" id="MBB6083274.1"/>
    </source>
</evidence>
<evidence type="ECO:0000313" key="3">
    <source>
        <dbReference type="Proteomes" id="UP000541136"/>
    </source>
</evidence>
<dbReference type="PROSITE" id="PS51819">
    <property type="entry name" value="VOC"/>
    <property type="match status" value="1"/>
</dbReference>
<dbReference type="AlphaFoldDB" id="A0A7W9TMB1"/>
<protein>
    <submittedName>
        <fullName evidence="2">Catechol 2,3-dioxygenase-like lactoylglutathione lyase family enzyme</fullName>
    </submittedName>
</protein>
<dbReference type="GO" id="GO:0051213">
    <property type="term" value="F:dioxygenase activity"/>
    <property type="evidence" value="ECO:0007669"/>
    <property type="project" value="UniProtKB-KW"/>
</dbReference>
<dbReference type="Proteomes" id="UP000541136">
    <property type="component" value="Unassembled WGS sequence"/>
</dbReference>
<organism evidence="2 3">
    <name type="scientific">Castellaniella defragrans</name>
    <name type="common">Alcaligenes defragrans</name>
    <dbReference type="NCBI Taxonomy" id="75697"/>
    <lineage>
        <taxon>Bacteria</taxon>
        <taxon>Pseudomonadati</taxon>
        <taxon>Pseudomonadota</taxon>
        <taxon>Betaproteobacteria</taxon>
        <taxon>Burkholderiales</taxon>
        <taxon>Alcaligenaceae</taxon>
        <taxon>Castellaniella</taxon>
    </lineage>
</organism>
<feature type="domain" description="VOC" evidence="1">
    <location>
        <begin position="7"/>
        <end position="133"/>
    </location>
</feature>
<reference evidence="2 3" key="1">
    <citation type="submission" date="2020-08" db="EMBL/GenBank/DDBJ databases">
        <title>Genomic Encyclopedia of Type Strains, Phase IV (KMG-IV): sequencing the most valuable type-strain genomes for metagenomic binning, comparative biology and taxonomic classification.</title>
        <authorList>
            <person name="Goeker M."/>
        </authorList>
    </citation>
    <scope>NUCLEOTIDE SEQUENCE [LARGE SCALE GENOMIC DNA]</scope>
    <source>
        <strain evidence="2 3">DSM 12141</strain>
    </source>
</reference>